<reference evidence="3" key="1">
    <citation type="submission" date="2023-03" db="EMBL/GenBank/DDBJ databases">
        <title>Massive genome expansion in bonnet fungi (Mycena s.s.) driven by repeated elements and novel gene families across ecological guilds.</title>
        <authorList>
            <consortium name="Lawrence Berkeley National Laboratory"/>
            <person name="Harder C.B."/>
            <person name="Miyauchi S."/>
            <person name="Viragh M."/>
            <person name="Kuo A."/>
            <person name="Thoen E."/>
            <person name="Andreopoulos B."/>
            <person name="Lu D."/>
            <person name="Skrede I."/>
            <person name="Drula E."/>
            <person name="Henrissat B."/>
            <person name="Morin E."/>
            <person name="Kohler A."/>
            <person name="Barry K."/>
            <person name="LaButti K."/>
            <person name="Morin E."/>
            <person name="Salamov A."/>
            <person name="Lipzen A."/>
            <person name="Mereny Z."/>
            <person name="Hegedus B."/>
            <person name="Baldrian P."/>
            <person name="Stursova M."/>
            <person name="Weitz H."/>
            <person name="Taylor A."/>
            <person name="Grigoriev I.V."/>
            <person name="Nagy L.G."/>
            <person name="Martin F."/>
            <person name="Kauserud H."/>
        </authorList>
    </citation>
    <scope>NUCLEOTIDE SEQUENCE</scope>
    <source>
        <strain evidence="3">9144</strain>
    </source>
</reference>
<dbReference type="AlphaFoldDB" id="A0AAD6UVS8"/>
<keyword evidence="2" id="KW-0812">Transmembrane</keyword>
<name>A0AAD6UVS8_9AGAR</name>
<sequence length="1219" mass="136904">MIMLMPTFAPIIYCIVLATFIFSFVAPFFLERNPLTAPLAALLDSTRDWLMQGATTFCFIFGMAELAVMFVMSLVLGTNQWLTRAPKSTSTPAALERGTAPTRGSGAASPPQTTKFELRTANKVIWVLSCIALICYEFDRQDVVSREKPLRDNAALALRFLLEGIQGMNLLVYLLALPMLFDWLRVRSTASAARRVEPVSESGETAQPGYSLSDRAQEAAGTNEKLREDGKENYIWSHEQRWGGRVISIIIAIFESKAGSRRSRSVRRRMTHGPNFFLRIPVVYVASMDLQLEPLQAHGTRQHAVGNGTAVMPPLGGSPPLDGLSLEKKFFPSPCACVKSRQNRFKLRRPVTNPDKNWLAGEIFENIPSGEPGTKIFVIDKIQIRKITRQMGHLAEQAFDLVLNAAYGSEPERRTRRSVRSGSRTLGARRRNNASLKQYSSLTKMSNSDSDGDTESMADLYYTANSALRPALATAAPSQLRNVLNLTKSQLDWPYVCGLVRKVIESQVQAHDAYIAERVHIDPSFEEAAAAMPEDPGKLTLDDMGKIPQHLRTKIPYPAFRRLHTLASESTEPQAKRRKGKEGAVTQSAAFAGDIDEWILTYEKFLGDTRHHATNWKHGLVSLKDADAVFPDSALSNRARTIHRPQSLSGFLLLGEQRQPHVQIQPSVAAFKSRFDRMSGGLLEGLDWSNILVAGGIVLGALLAVDAAGSDEQWESSDIDMYVYGLDSPAATKKIEEIFRVYRANLPQGAPTLVVRNSKTITFYSNFPVRRIQIVLKLVKSPKDVLLNFDLDICAMGWDGSDLWMLPRAARALETGFNVFTMNLIQGHYLSERRASQEQRVFKYAKRGYGIRILPSYLESLPDSQNNIKFIARGEHLFALDIAKIANASRRWTANVISALHGKERPVHCSHLDLENGDQHSTEPQGQSCLSGFSLFMRHVALWEMERRGEVMIKDQIWAVSSYRADLSYDDTPRYEWDSHFNLQEFISHIDSFNKVQLTNWLDTCRGDENEFGDIELNPQGHYPVPTEDLPPKLVNLQRLSYAPDPKGILDQANDITMAVLLPANFAAFANDLVCKAQNDAEVPGLADRILAPVSSDPKAFDADEGDATLRLYIWRISAALMWQQLDRRIDEVFEVLFAFYRIHDRLDRGERTMETPQIRLCTQLSKRVIRTLVEDELAAFARWVGRKPIFVAWFYKGGFDNLVDGVPEKEKSIPATFR</sequence>
<evidence type="ECO:0000313" key="3">
    <source>
        <dbReference type="EMBL" id="KAJ7193423.1"/>
    </source>
</evidence>
<gene>
    <name evidence="3" type="ORF">GGX14DRAFT_588656</name>
</gene>
<dbReference type="InterPro" id="IPR053354">
    <property type="entry name" value="MGDG_epimerase"/>
</dbReference>
<protein>
    <submittedName>
        <fullName evidence="3">Uncharacterized protein</fullName>
    </submittedName>
</protein>
<feature type="transmembrane region" description="Helical" evidence="2">
    <location>
        <begin position="156"/>
        <end position="181"/>
    </location>
</feature>
<organism evidence="3 4">
    <name type="scientific">Mycena pura</name>
    <dbReference type="NCBI Taxonomy" id="153505"/>
    <lineage>
        <taxon>Eukaryota</taxon>
        <taxon>Fungi</taxon>
        <taxon>Dikarya</taxon>
        <taxon>Basidiomycota</taxon>
        <taxon>Agaricomycotina</taxon>
        <taxon>Agaricomycetes</taxon>
        <taxon>Agaricomycetidae</taxon>
        <taxon>Agaricales</taxon>
        <taxon>Marasmiineae</taxon>
        <taxon>Mycenaceae</taxon>
        <taxon>Mycena</taxon>
    </lineage>
</organism>
<keyword evidence="4" id="KW-1185">Reference proteome</keyword>
<dbReference type="PANTHER" id="PTHR43558">
    <property type="entry name" value="REDUCTASE, PUTATIVE (AFU_ORTHOLOGUE AFUA_3G10540)-RELATED"/>
    <property type="match status" value="1"/>
</dbReference>
<dbReference type="PANTHER" id="PTHR43558:SF6">
    <property type="entry name" value="REDUCTASE, PUTATIVE (AFU_ORTHOLOGUE AFUA_3G10540)-RELATED"/>
    <property type="match status" value="1"/>
</dbReference>
<accession>A0AAD6UVS8</accession>
<dbReference type="Proteomes" id="UP001219525">
    <property type="component" value="Unassembled WGS sequence"/>
</dbReference>
<proteinExistence type="predicted"/>
<keyword evidence="2" id="KW-1133">Transmembrane helix</keyword>
<feature type="transmembrane region" description="Helical" evidence="2">
    <location>
        <begin position="7"/>
        <end position="29"/>
    </location>
</feature>
<evidence type="ECO:0000256" key="2">
    <source>
        <dbReference type="SAM" id="Phobius"/>
    </source>
</evidence>
<evidence type="ECO:0000313" key="4">
    <source>
        <dbReference type="Proteomes" id="UP001219525"/>
    </source>
</evidence>
<comment type="caution">
    <text evidence="3">The sequence shown here is derived from an EMBL/GenBank/DDBJ whole genome shotgun (WGS) entry which is preliminary data.</text>
</comment>
<evidence type="ECO:0000256" key="1">
    <source>
        <dbReference type="SAM" id="MobiDB-lite"/>
    </source>
</evidence>
<feature type="region of interest" description="Disordered" evidence="1">
    <location>
        <begin position="87"/>
        <end position="112"/>
    </location>
</feature>
<dbReference type="EMBL" id="JARJCW010000108">
    <property type="protein sequence ID" value="KAJ7193423.1"/>
    <property type="molecule type" value="Genomic_DNA"/>
</dbReference>
<feature type="transmembrane region" description="Helical" evidence="2">
    <location>
        <begin position="49"/>
        <end position="77"/>
    </location>
</feature>
<feature type="region of interest" description="Disordered" evidence="1">
    <location>
        <begin position="195"/>
        <end position="225"/>
    </location>
</feature>
<keyword evidence="2" id="KW-0472">Membrane</keyword>